<keyword evidence="1" id="KW-1133">Transmembrane helix</keyword>
<dbReference type="AlphaFoldDB" id="A0A0F7SDS5"/>
<evidence type="ECO:0000313" key="2">
    <source>
        <dbReference type="EMBL" id="CDW99840.1"/>
    </source>
</evidence>
<organism evidence="2 3">
    <name type="scientific">Sporisorium scitamineum</name>
    <dbReference type="NCBI Taxonomy" id="49012"/>
    <lineage>
        <taxon>Eukaryota</taxon>
        <taxon>Fungi</taxon>
        <taxon>Dikarya</taxon>
        <taxon>Basidiomycota</taxon>
        <taxon>Ustilaginomycotina</taxon>
        <taxon>Ustilaginomycetes</taxon>
        <taxon>Ustilaginales</taxon>
        <taxon>Ustilaginaceae</taxon>
        <taxon>Sporisorium</taxon>
    </lineage>
</organism>
<dbReference type="Proteomes" id="UP000242770">
    <property type="component" value="Unassembled WGS sequence"/>
</dbReference>
<proteinExistence type="predicted"/>
<protein>
    <submittedName>
        <fullName evidence="2">Uncharacterized protein</fullName>
    </submittedName>
</protein>
<keyword evidence="1" id="KW-0812">Transmembrane</keyword>
<accession>A0A0F7SDS5</accession>
<sequence length="50" mass="5296">MQLTPSECCKLDAATLPFGSSLLADAIVLLISFAAGQSIFRLAEQPISAW</sequence>
<name>A0A0F7SDS5_9BASI</name>
<dbReference type="EMBL" id="CCFA01005240">
    <property type="protein sequence ID" value="CDW99840.1"/>
    <property type="molecule type" value="Genomic_DNA"/>
</dbReference>
<keyword evidence="1" id="KW-0472">Membrane</keyword>
<evidence type="ECO:0000313" key="3">
    <source>
        <dbReference type="Proteomes" id="UP000242770"/>
    </source>
</evidence>
<evidence type="ECO:0000256" key="1">
    <source>
        <dbReference type="SAM" id="Phobius"/>
    </source>
</evidence>
<reference evidence="3" key="1">
    <citation type="submission" date="2014-06" db="EMBL/GenBank/DDBJ databases">
        <authorList>
            <person name="Berkman P.J."/>
        </authorList>
    </citation>
    <scope>NUCLEOTIDE SEQUENCE [LARGE SCALE GENOMIC DNA]</scope>
</reference>
<feature type="transmembrane region" description="Helical" evidence="1">
    <location>
        <begin position="22"/>
        <end position="43"/>
    </location>
</feature>
<gene>
    <name evidence="2" type="primary">SSCI85980.1</name>
</gene>
<keyword evidence="3" id="KW-1185">Reference proteome</keyword>